<proteinExistence type="inferred from homology"/>
<dbReference type="Pfam" id="PF03960">
    <property type="entry name" value="ArsC"/>
    <property type="match status" value="1"/>
</dbReference>
<dbReference type="InterPro" id="IPR006660">
    <property type="entry name" value="Arsenate_reductase-like"/>
</dbReference>
<dbReference type="PROSITE" id="PS51353">
    <property type="entry name" value="ARSC"/>
    <property type="match status" value="1"/>
</dbReference>
<name>A0ABU8EU19_9GAMM</name>
<reference evidence="5 6" key="1">
    <citation type="submission" date="2023-12" db="EMBL/GenBank/DDBJ databases">
        <title>Friends and Foes: Symbiotic and Algicidal bacterial influence on Karenia brevis blooms.</title>
        <authorList>
            <person name="Fei C."/>
            <person name="Mohamed A.R."/>
            <person name="Booker A."/>
            <person name="Arshad M."/>
            <person name="Klass S."/>
            <person name="Ahn S."/>
            <person name="Gilbert P.M."/>
            <person name="Heil C.A."/>
            <person name="Martinez J.M."/>
            <person name="Amin S.A."/>
        </authorList>
    </citation>
    <scope>NUCLEOTIDE SEQUENCE [LARGE SCALE GENOMIC DNA]</scope>
    <source>
        <strain evidence="5 6">CE15</strain>
    </source>
</reference>
<sequence length="115" mass="12903">MTVKIFHNPRCSKSRETLALLEENAVSPEIVEYLKDVPSAQDIKQLLSLLNFDSARQLMRTKETIYKELNLKDETSEDALIDAMVSNPKLIERPIVINNGKAAIGRPPESVLAII</sequence>
<dbReference type="InterPro" id="IPR036249">
    <property type="entry name" value="Thioredoxin-like_sf"/>
</dbReference>
<gene>
    <name evidence="5" type="primary">arsC</name>
    <name evidence="5" type="ORF">WAE96_08335</name>
</gene>
<dbReference type="PANTHER" id="PTHR30041">
    <property type="entry name" value="ARSENATE REDUCTASE"/>
    <property type="match status" value="1"/>
</dbReference>
<dbReference type="SUPFAM" id="SSF52833">
    <property type="entry name" value="Thioredoxin-like"/>
    <property type="match status" value="1"/>
</dbReference>
<comment type="caution">
    <text evidence="5">The sequence shown here is derived from an EMBL/GenBank/DDBJ whole genome shotgun (WGS) entry which is preliminary data.</text>
</comment>
<accession>A0ABU8EU19</accession>
<organism evidence="5 6">
    <name type="scientific">Pseudoalteromonas spongiae</name>
    <dbReference type="NCBI Taxonomy" id="298657"/>
    <lineage>
        <taxon>Bacteria</taxon>
        <taxon>Pseudomonadati</taxon>
        <taxon>Pseudomonadota</taxon>
        <taxon>Gammaproteobacteria</taxon>
        <taxon>Alteromonadales</taxon>
        <taxon>Pseudoalteromonadaceae</taxon>
        <taxon>Pseudoalteromonas</taxon>
    </lineage>
</organism>
<dbReference type="CDD" id="cd03034">
    <property type="entry name" value="ArsC_ArsC"/>
    <property type="match status" value="1"/>
</dbReference>
<dbReference type="Proteomes" id="UP001382455">
    <property type="component" value="Unassembled WGS sequence"/>
</dbReference>
<dbReference type="PANTHER" id="PTHR30041:SF4">
    <property type="entry name" value="ARSENATE REDUCTASE"/>
    <property type="match status" value="1"/>
</dbReference>
<protein>
    <recommendedName>
        <fullName evidence="4">Arsenate reductase</fullName>
        <ecNumber evidence="4">1.20.4.1</ecNumber>
    </recommendedName>
</protein>
<dbReference type="EC" id="1.20.4.1" evidence="4"/>
<dbReference type="NCBIfam" id="TIGR00014">
    <property type="entry name" value="arsC"/>
    <property type="match status" value="1"/>
</dbReference>
<evidence type="ECO:0000313" key="5">
    <source>
        <dbReference type="EMBL" id="MEI4549703.1"/>
    </source>
</evidence>
<dbReference type="GO" id="GO:0008794">
    <property type="term" value="F:arsenate reductase (glutaredoxin) activity"/>
    <property type="evidence" value="ECO:0007669"/>
    <property type="project" value="UniProtKB-EC"/>
</dbReference>
<keyword evidence="2 4" id="KW-0560">Oxidoreductase</keyword>
<dbReference type="EMBL" id="JBAWKS010000001">
    <property type="protein sequence ID" value="MEI4549703.1"/>
    <property type="molecule type" value="Genomic_DNA"/>
</dbReference>
<comment type="catalytic activity">
    <reaction evidence="4">
        <text>[glutaredoxin]-dithiol + arsenate + glutathione + H(+) = glutathionyl-S-S-[glutaredoxin] + arsenite + H2O</text>
        <dbReference type="Rhea" id="RHEA:22016"/>
        <dbReference type="Rhea" id="RHEA-COMP:10729"/>
        <dbReference type="Rhea" id="RHEA-COMP:17668"/>
        <dbReference type="ChEBI" id="CHEBI:15377"/>
        <dbReference type="ChEBI" id="CHEBI:15378"/>
        <dbReference type="ChEBI" id="CHEBI:29242"/>
        <dbReference type="ChEBI" id="CHEBI:29950"/>
        <dbReference type="ChEBI" id="CHEBI:48597"/>
        <dbReference type="ChEBI" id="CHEBI:57925"/>
        <dbReference type="ChEBI" id="CHEBI:146199"/>
        <dbReference type="EC" id="1.20.4.1"/>
    </reaction>
</comment>
<evidence type="ECO:0000256" key="3">
    <source>
        <dbReference type="PROSITE-ProRule" id="PRU01282"/>
    </source>
</evidence>
<dbReference type="Gene3D" id="3.40.30.10">
    <property type="entry name" value="Glutaredoxin"/>
    <property type="match status" value="1"/>
</dbReference>
<keyword evidence="6" id="KW-1185">Reference proteome</keyword>
<evidence type="ECO:0000256" key="2">
    <source>
        <dbReference type="ARBA" id="ARBA00023002"/>
    </source>
</evidence>
<evidence type="ECO:0000313" key="6">
    <source>
        <dbReference type="Proteomes" id="UP001382455"/>
    </source>
</evidence>
<dbReference type="RefSeq" id="WP_336435163.1">
    <property type="nucleotide sequence ID" value="NZ_JBAWKS010000001.1"/>
</dbReference>
<dbReference type="InterPro" id="IPR006659">
    <property type="entry name" value="Arsenate_reductase"/>
</dbReference>
<comment type="similarity">
    <text evidence="1 3 4">Belongs to the ArsC family.</text>
</comment>
<evidence type="ECO:0000256" key="1">
    <source>
        <dbReference type="ARBA" id="ARBA00007198"/>
    </source>
</evidence>
<evidence type="ECO:0000256" key="4">
    <source>
        <dbReference type="RuleBase" id="RU362029"/>
    </source>
</evidence>